<dbReference type="PANTHER" id="PTHR35008">
    <property type="entry name" value="BLL4482 PROTEIN-RELATED"/>
    <property type="match status" value="1"/>
</dbReference>
<keyword evidence="1 4" id="KW-0349">Heme</keyword>
<dbReference type="PANTHER" id="PTHR35008:SF8">
    <property type="entry name" value="ALCOHOL DEHYDROGENASE CYTOCHROME C SUBUNIT"/>
    <property type="match status" value="1"/>
</dbReference>
<dbReference type="PROSITE" id="PS51257">
    <property type="entry name" value="PROKAR_LIPOPROTEIN"/>
    <property type="match status" value="1"/>
</dbReference>
<accession>A0A2U0I0I9</accession>
<dbReference type="OrthoDB" id="9811395at2"/>
<gene>
    <name evidence="7" type="ORF">DDV96_08835</name>
</gene>
<name>A0A2U0I0I9_9FLAO</name>
<dbReference type="InterPro" id="IPR009056">
    <property type="entry name" value="Cyt_c-like_dom"/>
</dbReference>
<dbReference type="RefSeq" id="WP_116694394.1">
    <property type="nucleotide sequence ID" value="NZ_QEHR01000005.1"/>
</dbReference>
<evidence type="ECO:0000313" key="7">
    <source>
        <dbReference type="EMBL" id="PVW14623.1"/>
    </source>
</evidence>
<dbReference type="Pfam" id="PF00034">
    <property type="entry name" value="Cytochrom_C"/>
    <property type="match status" value="1"/>
</dbReference>
<dbReference type="Proteomes" id="UP000245962">
    <property type="component" value="Unassembled WGS sequence"/>
</dbReference>
<dbReference type="GO" id="GO:0020037">
    <property type="term" value="F:heme binding"/>
    <property type="evidence" value="ECO:0007669"/>
    <property type="project" value="InterPro"/>
</dbReference>
<feature type="chain" id="PRO_5015557923" evidence="5">
    <location>
        <begin position="21"/>
        <end position="158"/>
    </location>
</feature>
<keyword evidence="3 4" id="KW-0408">Iron</keyword>
<feature type="domain" description="Cytochrome c" evidence="6">
    <location>
        <begin position="52"/>
        <end position="140"/>
    </location>
</feature>
<reference evidence="7 8" key="1">
    <citation type="submission" date="2018-04" db="EMBL/GenBank/DDBJ databases">
        <title>Marixanthomonas spongiae HN-E44 sp. nov., isolated from a marine sponge.</title>
        <authorList>
            <person name="Luo L."/>
            <person name="Zhuang L."/>
        </authorList>
    </citation>
    <scope>NUCLEOTIDE SEQUENCE [LARGE SCALE GENOMIC DNA]</scope>
    <source>
        <strain evidence="7 8">HN-E44</strain>
    </source>
</reference>
<dbReference type="GO" id="GO:0009055">
    <property type="term" value="F:electron transfer activity"/>
    <property type="evidence" value="ECO:0007669"/>
    <property type="project" value="InterPro"/>
</dbReference>
<organism evidence="7 8">
    <name type="scientific">Marixanthomonas spongiae</name>
    <dbReference type="NCBI Taxonomy" id="2174845"/>
    <lineage>
        <taxon>Bacteria</taxon>
        <taxon>Pseudomonadati</taxon>
        <taxon>Bacteroidota</taxon>
        <taxon>Flavobacteriia</taxon>
        <taxon>Flavobacteriales</taxon>
        <taxon>Flavobacteriaceae</taxon>
        <taxon>Marixanthomonas</taxon>
    </lineage>
</organism>
<dbReference type="EMBL" id="QEHR01000005">
    <property type="protein sequence ID" value="PVW14623.1"/>
    <property type="molecule type" value="Genomic_DNA"/>
</dbReference>
<proteinExistence type="predicted"/>
<comment type="caution">
    <text evidence="7">The sequence shown here is derived from an EMBL/GenBank/DDBJ whole genome shotgun (WGS) entry which is preliminary data.</text>
</comment>
<dbReference type="InterPro" id="IPR051459">
    <property type="entry name" value="Cytochrome_c-type_DH"/>
</dbReference>
<sequence length="158" mass="17520">MNILKTVLVLLGFISTTACNNSKKEKTIANRVVAANQDSTYILQQKQDKLAESKKRGSLLYTDFCMQCHQANGKGVPNAFPPLAGSNWLTEKREETIHAVKYGQSGEIEVNGKKYNGIMTAMGLSNKEVADVLNYVMNSWGNTQEKMVTEEEVANVEK</sequence>
<keyword evidence="2 4" id="KW-0479">Metal-binding</keyword>
<feature type="signal peptide" evidence="5">
    <location>
        <begin position="1"/>
        <end position="20"/>
    </location>
</feature>
<dbReference type="GO" id="GO:0046872">
    <property type="term" value="F:metal ion binding"/>
    <property type="evidence" value="ECO:0007669"/>
    <property type="project" value="UniProtKB-KW"/>
</dbReference>
<evidence type="ECO:0000256" key="1">
    <source>
        <dbReference type="ARBA" id="ARBA00022617"/>
    </source>
</evidence>
<evidence type="ECO:0000256" key="5">
    <source>
        <dbReference type="SAM" id="SignalP"/>
    </source>
</evidence>
<dbReference type="InterPro" id="IPR036909">
    <property type="entry name" value="Cyt_c-like_dom_sf"/>
</dbReference>
<dbReference type="SUPFAM" id="SSF46626">
    <property type="entry name" value="Cytochrome c"/>
    <property type="match status" value="1"/>
</dbReference>
<evidence type="ECO:0000313" key="8">
    <source>
        <dbReference type="Proteomes" id="UP000245962"/>
    </source>
</evidence>
<dbReference type="Gene3D" id="1.10.760.10">
    <property type="entry name" value="Cytochrome c-like domain"/>
    <property type="match status" value="1"/>
</dbReference>
<keyword evidence="5" id="KW-0732">Signal</keyword>
<dbReference type="AlphaFoldDB" id="A0A2U0I0I9"/>
<evidence type="ECO:0000256" key="2">
    <source>
        <dbReference type="ARBA" id="ARBA00022723"/>
    </source>
</evidence>
<evidence type="ECO:0000259" key="6">
    <source>
        <dbReference type="PROSITE" id="PS51007"/>
    </source>
</evidence>
<evidence type="ECO:0000256" key="3">
    <source>
        <dbReference type="ARBA" id="ARBA00023004"/>
    </source>
</evidence>
<protein>
    <submittedName>
        <fullName evidence="7">Cytochrome C</fullName>
    </submittedName>
</protein>
<evidence type="ECO:0000256" key="4">
    <source>
        <dbReference type="PROSITE-ProRule" id="PRU00433"/>
    </source>
</evidence>
<keyword evidence="8" id="KW-1185">Reference proteome</keyword>
<dbReference type="PROSITE" id="PS51007">
    <property type="entry name" value="CYTC"/>
    <property type="match status" value="1"/>
</dbReference>